<accession>A0A7R7VTU6</accession>
<gene>
    <name evidence="3" type="ORF">ACHE_60560A</name>
</gene>
<evidence type="ECO:0000313" key="4">
    <source>
        <dbReference type="Proteomes" id="UP000637239"/>
    </source>
</evidence>
<keyword evidence="4" id="KW-1185">Reference proteome</keyword>
<dbReference type="InterPro" id="IPR056884">
    <property type="entry name" value="NPHP3-like_N"/>
</dbReference>
<dbReference type="RefSeq" id="XP_043139196.1">
    <property type="nucleotide sequence ID" value="XM_043281748.1"/>
</dbReference>
<feature type="domain" description="Nephrocystin 3-like N-terminal" evidence="2">
    <location>
        <begin position="4"/>
        <end position="44"/>
    </location>
</feature>
<evidence type="ECO:0000256" key="1">
    <source>
        <dbReference type="ARBA" id="ARBA00022737"/>
    </source>
</evidence>
<proteinExistence type="predicted"/>
<dbReference type="Pfam" id="PF24883">
    <property type="entry name" value="NPHP3_N"/>
    <property type="match status" value="1"/>
</dbReference>
<dbReference type="AlphaFoldDB" id="A0A7R7VTU6"/>
<reference evidence="3" key="1">
    <citation type="submission" date="2021-01" db="EMBL/GenBank/DDBJ databases">
        <authorList>
            <consortium name="Aspergillus chevalieri M1 genome sequencing consortium"/>
            <person name="Kazuki M."/>
            <person name="Futagami T."/>
        </authorList>
    </citation>
    <scope>NUCLEOTIDE SEQUENCE</scope>
    <source>
        <strain evidence="3">M1</strain>
    </source>
</reference>
<protein>
    <recommendedName>
        <fullName evidence="2">Nephrocystin 3-like N-terminal domain-containing protein</fullName>
    </recommendedName>
</protein>
<keyword evidence="1" id="KW-0677">Repeat</keyword>
<evidence type="ECO:0000259" key="2">
    <source>
        <dbReference type="Pfam" id="PF24883"/>
    </source>
</evidence>
<organism evidence="3 4">
    <name type="scientific">Aspergillus chevalieri</name>
    <name type="common">Eurotium chevalieri</name>
    <dbReference type="NCBI Taxonomy" id="182096"/>
    <lineage>
        <taxon>Eukaryota</taxon>
        <taxon>Fungi</taxon>
        <taxon>Dikarya</taxon>
        <taxon>Ascomycota</taxon>
        <taxon>Pezizomycotina</taxon>
        <taxon>Eurotiomycetes</taxon>
        <taxon>Eurotiomycetidae</taxon>
        <taxon>Eurotiales</taxon>
        <taxon>Aspergillaceae</taxon>
        <taxon>Aspergillus</taxon>
        <taxon>Aspergillus subgen. Aspergillus</taxon>
    </lineage>
</organism>
<dbReference type="Proteomes" id="UP000637239">
    <property type="component" value="Chromosome 6"/>
</dbReference>
<dbReference type="KEGG" id="ache:ACHE_60560A"/>
<reference evidence="3" key="2">
    <citation type="submission" date="2021-02" db="EMBL/GenBank/DDBJ databases">
        <title>Aspergillus chevalieri M1 genome sequence.</title>
        <authorList>
            <person name="Kadooka C."/>
            <person name="Mori K."/>
            <person name="Futagami T."/>
        </authorList>
    </citation>
    <scope>NUCLEOTIDE SEQUENCE</scope>
    <source>
        <strain evidence="3">M1</strain>
    </source>
</reference>
<dbReference type="EMBL" id="AP024421">
    <property type="protein sequence ID" value="BCR90674.1"/>
    <property type="molecule type" value="Genomic_DNA"/>
</dbReference>
<sequence>MLMVIVINALDECEQEDNVRVILQLLPKLQESKSICLRIFLSSRPEESVRAGLNQFQDYQVQALEEAPMTEHDIQLFLKDQLSKIRKDKSLAREWPGDDAFHNLVAMSVPLSIFAATVCRFIKDRPGKRLAAVLESREATPVTQMKKMYQQVLEQVLDPDNESESEDNVKKFKDIVVTAWSRWLVIT</sequence>
<dbReference type="GeneID" id="66985032"/>
<evidence type="ECO:0000313" key="3">
    <source>
        <dbReference type="EMBL" id="BCR90674.1"/>
    </source>
</evidence>
<name>A0A7R7VTU6_ASPCH</name>